<feature type="region of interest" description="Disordered" evidence="1">
    <location>
        <begin position="1"/>
        <end position="72"/>
    </location>
</feature>
<evidence type="ECO:0000256" key="1">
    <source>
        <dbReference type="SAM" id="MobiDB-lite"/>
    </source>
</evidence>
<keyword evidence="3" id="KW-1185">Reference proteome</keyword>
<feature type="compositionally biased region" description="Basic residues" evidence="1">
    <location>
        <begin position="47"/>
        <end position="62"/>
    </location>
</feature>
<reference evidence="2" key="1">
    <citation type="submission" date="2020-11" db="EMBL/GenBank/DDBJ databases">
        <authorList>
            <consortium name="DOE Joint Genome Institute"/>
            <person name="Ahrendt S."/>
            <person name="Riley R."/>
            <person name="Andreopoulos W."/>
            <person name="LaButti K."/>
            <person name="Pangilinan J."/>
            <person name="Ruiz-duenas F.J."/>
            <person name="Barrasa J.M."/>
            <person name="Sanchez-Garcia M."/>
            <person name="Camarero S."/>
            <person name="Miyauchi S."/>
            <person name="Serrano A."/>
            <person name="Linde D."/>
            <person name="Babiker R."/>
            <person name="Drula E."/>
            <person name="Ayuso-Fernandez I."/>
            <person name="Pacheco R."/>
            <person name="Padilla G."/>
            <person name="Ferreira P."/>
            <person name="Barriuso J."/>
            <person name="Kellner H."/>
            <person name="Castanera R."/>
            <person name="Alfaro M."/>
            <person name="Ramirez L."/>
            <person name="Pisabarro A.G."/>
            <person name="Kuo A."/>
            <person name="Tritt A."/>
            <person name="Lipzen A."/>
            <person name="He G."/>
            <person name="Yan M."/>
            <person name="Ng V."/>
            <person name="Cullen D."/>
            <person name="Martin F."/>
            <person name="Rosso M.-N."/>
            <person name="Henrissat B."/>
            <person name="Hibbett D."/>
            <person name="Martinez A.T."/>
            <person name="Grigoriev I.V."/>
        </authorList>
    </citation>
    <scope>NUCLEOTIDE SEQUENCE</scope>
    <source>
        <strain evidence="2">AH 44721</strain>
    </source>
</reference>
<organism evidence="2 3">
    <name type="scientific">Gymnopilus junonius</name>
    <name type="common">Spectacular rustgill mushroom</name>
    <name type="synonym">Gymnopilus spectabilis subsp. junonius</name>
    <dbReference type="NCBI Taxonomy" id="109634"/>
    <lineage>
        <taxon>Eukaryota</taxon>
        <taxon>Fungi</taxon>
        <taxon>Dikarya</taxon>
        <taxon>Basidiomycota</taxon>
        <taxon>Agaricomycotina</taxon>
        <taxon>Agaricomycetes</taxon>
        <taxon>Agaricomycetidae</taxon>
        <taxon>Agaricales</taxon>
        <taxon>Agaricineae</taxon>
        <taxon>Hymenogastraceae</taxon>
        <taxon>Gymnopilus</taxon>
    </lineage>
</organism>
<dbReference type="AlphaFoldDB" id="A0A9P5N970"/>
<comment type="caution">
    <text evidence="2">The sequence shown here is derived from an EMBL/GenBank/DDBJ whole genome shotgun (WGS) entry which is preliminary data.</text>
</comment>
<protein>
    <submittedName>
        <fullName evidence="2">Uncharacterized protein</fullName>
    </submittedName>
</protein>
<feature type="compositionally biased region" description="Basic and acidic residues" evidence="1">
    <location>
        <begin position="278"/>
        <end position="287"/>
    </location>
</feature>
<evidence type="ECO:0000313" key="2">
    <source>
        <dbReference type="EMBL" id="KAF8872251.1"/>
    </source>
</evidence>
<evidence type="ECO:0000313" key="3">
    <source>
        <dbReference type="Proteomes" id="UP000724874"/>
    </source>
</evidence>
<dbReference type="EMBL" id="JADNYJ010000274">
    <property type="protein sequence ID" value="KAF8872251.1"/>
    <property type="molecule type" value="Genomic_DNA"/>
</dbReference>
<feature type="compositionally biased region" description="Polar residues" evidence="1">
    <location>
        <begin position="264"/>
        <end position="276"/>
    </location>
</feature>
<gene>
    <name evidence="2" type="ORF">CPB84DRAFT_1854576</name>
</gene>
<proteinExistence type="predicted"/>
<accession>A0A9P5N970</accession>
<name>A0A9P5N970_GYMJU</name>
<sequence>MSSRKQKPSTDPPNNEGHSKCQKKVALDDADESDTGTADREVPPQRRSSKIVPHRSGRHHPKTMQLTPQEHTSEQLVEGSQTFIFEMQPPQAEVPCANNSSSEFSYMYDLYRTSYLWPEGPVLGIQIQLDKDAVYKPPCEKEWLPLLKGHRLPAGFVEMWLHMEHAQGAAALNLPPYRQPSREAVQQCSLMPSPPGQGASYKAQSEDDQEEFNYSPPPPNQLALHKHIKKQVYVNVPTFKPSAYKGKGKAKAIPQDQEEGGTSGSETADSNLQESDASNDKDHLYLT</sequence>
<feature type="region of interest" description="Disordered" evidence="1">
    <location>
        <begin position="240"/>
        <end position="287"/>
    </location>
</feature>
<dbReference type="Proteomes" id="UP000724874">
    <property type="component" value="Unassembled WGS sequence"/>
</dbReference>
<feature type="region of interest" description="Disordered" evidence="1">
    <location>
        <begin position="183"/>
        <end position="221"/>
    </location>
</feature>